<dbReference type="AlphaFoldDB" id="A0A076NR96"/>
<dbReference type="Proteomes" id="UP000028780">
    <property type="component" value="Chromosome"/>
</dbReference>
<dbReference type="STRING" id="156978.CIMIT_05650"/>
<sequence length="78" mass="8437">MTKRITINVETQKIYADEGVTVYDSCVAGAVLFGTSLANAGHTCGWEVTEELGANLIAEIGRQLDEEKQGPPPWRADT</sequence>
<reference evidence="2 4" key="2">
    <citation type="submission" date="2017-06" db="EMBL/GenBank/DDBJ databases">
        <authorList>
            <consortium name="Pathogen Informatics"/>
        </authorList>
    </citation>
    <scope>NUCLEOTIDE SEQUENCE [LARGE SCALE GENOMIC DNA]</scope>
    <source>
        <strain evidence="2 4">NCTC13015</strain>
    </source>
</reference>
<protein>
    <submittedName>
        <fullName evidence="1">Uncharacterized protein</fullName>
    </submittedName>
</protein>
<evidence type="ECO:0000313" key="1">
    <source>
        <dbReference type="EMBL" id="AIJ33452.1"/>
    </source>
</evidence>
<organism evidence="1 3">
    <name type="scientific">Corynebacterium imitans</name>
    <dbReference type="NCBI Taxonomy" id="156978"/>
    <lineage>
        <taxon>Bacteria</taxon>
        <taxon>Bacillati</taxon>
        <taxon>Actinomycetota</taxon>
        <taxon>Actinomycetes</taxon>
        <taxon>Mycobacteriales</taxon>
        <taxon>Corynebacteriaceae</taxon>
        <taxon>Corynebacterium</taxon>
    </lineage>
</organism>
<dbReference type="KEGG" id="cii:CIMIT_05650"/>
<name>A0A076NR96_9CORY</name>
<proteinExistence type="predicted"/>
<dbReference type="RefSeq" id="WP_038590292.1">
    <property type="nucleotide sequence ID" value="NZ_CP009211.1"/>
</dbReference>
<dbReference type="EMBL" id="LT906467">
    <property type="protein sequence ID" value="SNV70577.1"/>
    <property type="molecule type" value="Genomic_DNA"/>
</dbReference>
<dbReference type="HOGENOM" id="CLU_2616009_0_0_11"/>
<accession>A0A076NR96</accession>
<keyword evidence="3" id="KW-1185">Reference proteome</keyword>
<evidence type="ECO:0000313" key="3">
    <source>
        <dbReference type="Proteomes" id="UP000028780"/>
    </source>
</evidence>
<evidence type="ECO:0000313" key="4">
    <source>
        <dbReference type="Proteomes" id="UP000215374"/>
    </source>
</evidence>
<dbReference type="EMBL" id="CP009211">
    <property type="protein sequence ID" value="AIJ33452.1"/>
    <property type="molecule type" value="Genomic_DNA"/>
</dbReference>
<dbReference type="Proteomes" id="UP000215374">
    <property type="component" value="Chromosome 1"/>
</dbReference>
<reference evidence="1 3" key="1">
    <citation type="submission" date="2014-08" db="EMBL/GenBank/DDBJ databases">
        <title>Complete genome sequence of Corynebacterium imitans DSM 44264, isolated from a five-month-old boy with suspected pharyngeal diphtheria.</title>
        <authorList>
            <person name="Mollmann S."/>
            <person name="Albersmeier A."/>
            <person name="Ruckert C."/>
            <person name="Tauch A."/>
        </authorList>
    </citation>
    <scope>NUCLEOTIDE SEQUENCE [LARGE SCALE GENOMIC DNA]</scope>
    <source>
        <strain evidence="1 3">DSM 44264</strain>
    </source>
</reference>
<gene>
    <name evidence="1" type="ORF">CIMIT_05650</name>
    <name evidence="2" type="ORF">SAMEA4535761_01197</name>
</gene>
<evidence type="ECO:0000313" key="2">
    <source>
        <dbReference type="EMBL" id="SNV70577.1"/>
    </source>
</evidence>